<keyword evidence="1" id="KW-0378">Hydrolase</keyword>
<dbReference type="InterPro" id="IPR052016">
    <property type="entry name" value="Bact_Sigma-Reg"/>
</dbReference>
<protein>
    <submittedName>
        <fullName evidence="4">Serine/threonine-protein phosphatase</fullName>
    </submittedName>
</protein>
<dbReference type="PANTHER" id="PTHR43156:SF2">
    <property type="entry name" value="STAGE II SPORULATION PROTEIN E"/>
    <property type="match status" value="1"/>
</dbReference>
<evidence type="ECO:0000256" key="2">
    <source>
        <dbReference type="SAM" id="Phobius"/>
    </source>
</evidence>
<sequence length="367" mass="38344">MPVANRPPPRPAAPPGVRAPRWVAWLPVLLLLVDIVAEAAFPDAVAAGFLLTPIPVVVAFSYGPRAALLSTAGVIGLQIALAARAGHLDEQHHIWIYVATLLSGAMGTALAWQRIRQERSLVRARTVAETLQRAVLRPVPERAGDLRVAALYRAAHADAGVGGDLYALCDTRFGVRLLLGDVRGKGLEAVRTVAEVLGAFRAAAHDTSCLAELAEQLDRTVMREAIDRGDEELFVTAVLLEYTAGSGRVDVINRGHLAPLVLSGTAVATVSCPDELPLGLGHLAAPAEPAATTGVPLPPGHTLLVHTDGVSEARDASGTFYPLAGRLGSLGTSAPDLVVAFLDRDVAAYAGRLHDDLAVLALSPSPG</sequence>
<organism evidence="4 5">
    <name type="scientific">Kitasatospora herbaricolor</name>
    <dbReference type="NCBI Taxonomy" id="68217"/>
    <lineage>
        <taxon>Bacteria</taxon>
        <taxon>Bacillati</taxon>
        <taxon>Actinomycetota</taxon>
        <taxon>Actinomycetes</taxon>
        <taxon>Kitasatosporales</taxon>
        <taxon>Streptomycetaceae</taxon>
        <taxon>Kitasatospora</taxon>
    </lineage>
</organism>
<dbReference type="InterPro" id="IPR001932">
    <property type="entry name" value="PPM-type_phosphatase-like_dom"/>
</dbReference>
<dbReference type="SMART" id="SM00331">
    <property type="entry name" value="PP2C_SIG"/>
    <property type="match status" value="1"/>
</dbReference>
<dbReference type="EMBL" id="CP108482">
    <property type="protein sequence ID" value="WUS59177.1"/>
    <property type="molecule type" value="Genomic_DNA"/>
</dbReference>
<feature type="domain" description="PPM-type phosphatase" evidence="3">
    <location>
        <begin position="146"/>
        <end position="364"/>
    </location>
</feature>
<evidence type="ECO:0000313" key="4">
    <source>
        <dbReference type="EMBL" id="WUS59177.1"/>
    </source>
</evidence>
<evidence type="ECO:0000313" key="5">
    <source>
        <dbReference type="Proteomes" id="UP001432014"/>
    </source>
</evidence>
<feature type="transmembrane region" description="Helical" evidence="2">
    <location>
        <begin position="94"/>
        <end position="112"/>
    </location>
</feature>
<feature type="transmembrane region" description="Helical" evidence="2">
    <location>
        <begin position="44"/>
        <end position="62"/>
    </location>
</feature>
<feature type="transmembrane region" description="Helical" evidence="2">
    <location>
        <begin position="68"/>
        <end position="87"/>
    </location>
</feature>
<proteinExistence type="predicted"/>
<evidence type="ECO:0000256" key="1">
    <source>
        <dbReference type="ARBA" id="ARBA00022801"/>
    </source>
</evidence>
<keyword evidence="2" id="KW-0812">Transmembrane</keyword>
<dbReference type="Proteomes" id="UP001432014">
    <property type="component" value="Chromosome"/>
</dbReference>
<dbReference type="InterPro" id="IPR036457">
    <property type="entry name" value="PPM-type-like_dom_sf"/>
</dbReference>
<evidence type="ECO:0000259" key="3">
    <source>
        <dbReference type="SMART" id="SM00331"/>
    </source>
</evidence>
<gene>
    <name evidence="4" type="ORF">OG469_28925</name>
</gene>
<dbReference type="PANTHER" id="PTHR43156">
    <property type="entry name" value="STAGE II SPORULATION PROTEIN E-RELATED"/>
    <property type="match status" value="1"/>
</dbReference>
<dbReference type="Gene3D" id="3.60.40.10">
    <property type="entry name" value="PPM-type phosphatase domain"/>
    <property type="match status" value="1"/>
</dbReference>
<accession>A0ABZ1WE89</accession>
<name>A0ABZ1WE89_9ACTN</name>
<reference evidence="4 5" key="1">
    <citation type="submission" date="2022-10" db="EMBL/GenBank/DDBJ databases">
        <title>The complete genomes of actinobacterial strains from the NBC collection.</title>
        <authorList>
            <person name="Joergensen T.S."/>
            <person name="Alvarez Arevalo M."/>
            <person name="Sterndorff E.B."/>
            <person name="Faurdal D."/>
            <person name="Vuksanovic O."/>
            <person name="Mourched A.-S."/>
            <person name="Charusanti P."/>
            <person name="Shaw S."/>
            <person name="Blin K."/>
            <person name="Weber T."/>
        </authorList>
    </citation>
    <scope>NUCLEOTIDE SEQUENCE [LARGE SCALE GENOMIC DNA]</scope>
    <source>
        <strain evidence="4 5">NBC_01247</strain>
    </source>
</reference>
<dbReference type="RefSeq" id="WP_329494691.1">
    <property type="nucleotide sequence ID" value="NZ_CP108460.1"/>
</dbReference>
<keyword evidence="5" id="KW-1185">Reference proteome</keyword>
<keyword evidence="2" id="KW-1133">Transmembrane helix</keyword>
<dbReference type="Pfam" id="PF07228">
    <property type="entry name" value="SpoIIE"/>
    <property type="match status" value="1"/>
</dbReference>
<keyword evidence="2" id="KW-0472">Membrane</keyword>